<evidence type="ECO:0000256" key="1">
    <source>
        <dbReference type="ARBA" id="ARBA00006987"/>
    </source>
</evidence>
<keyword evidence="4" id="KW-1185">Reference proteome</keyword>
<sequence length="325" mass="33936">MATFAINLSRSLAASLLVFGALGAQAQEYPSRPITVINSFAPGGNADIVLRLVAARMSTGLGQAVVVENRPGANGVIAADAVARARPDGYTLLLVSGAYPTLVATTAKLPFDPIKGFSWISMMISYPLVVTVPADSPFKTIPDLVAAAKASPGKLAYSSAGVGSLFHLATESFESSAGIDMMHVPYKGGSAPLTELLGGSRLDLTFNTLSVIEPELKAGRVRALAVTSGARSPLLPGIPAVAESYPGYEASSFLGIAGPAGMNAEVIERLNREIHRVLATPEIQQRFASLGGTPLSGSSQDMRRDIESEIARWSEIVATKKITVQ</sequence>
<dbReference type="AlphaFoldDB" id="A0A3P4B0E5"/>
<proteinExistence type="inferred from homology"/>
<evidence type="ECO:0000256" key="2">
    <source>
        <dbReference type="SAM" id="SignalP"/>
    </source>
</evidence>
<dbReference type="Gene3D" id="3.40.190.150">
    <property type="entry name" value="Bordetella uptake gene, domain 1"/>
    <property type="match status" value="1"/>
</dbReference>
<dbReference type="PANTHER" id="PTHR42928:SF5">
    <property type="entry name" value="BLR1237 PROTEIN"/>
    <property type="match status" value="1"/>
</dbReference>
<dbReference type="CDD" id="cd13578">
    <property type="entry name" value="PBP2_Bug27"/>
    <property type="match status" value="1"/>
</dbReference>
<dbReference type="Pfam" id="PF03401">
    <property type="entry name" value="TctC"/>
    <property type="match status" value="1"/>
</dbReference>
<feature type="signal peptide" evidence="2">
    <location>
        <begin position="1"/>
        <end position="26"/>
    </location>
</feature>
<dbReference type="Gene3D" id="3.40.190.10">
    <property type="entry name" value="Periplasmic binding protein-like II"/>
    <property type="match status" value="1"/>
</dbReference>
<dbReference type="PANTHER" id="PTHR42928">
    <property type="entry name" value="TRICARBOXYLATE-BINDING PROTEIN"/>
    <property type="match status" value="1"/>
</dbReference>
<dbReference type="InterPro" id="IPR005064">
    <property type="entry name" value="BUG"/>
</dbReference>
<protein>
    <submittedName>
        <fullName evidence="3">Tripartite tricarboxylate transporter family receptor</fullName>
    </submittedName>
</protein>
<organism evidence="3 4">
    <name type="scientific">Pigmentiphaga humi</name>
    <dbReference type="NCBI Taxonomy" id="2478468"/>
    <lineage>
        <taxon>Bacteria</taxon>
        <taxon>Pseudomonadati</taxon>
        <taxon>Pseudomonadota</taxon>
        <taxon>Betaproteobacteria</taxon>
        <taxon>Burkholderiales</taxon>
        <taxon>Alcaligenaceae</taxon>
        <taxon>Pigmentiphaga</taxon>
    </lineage>
</organism>
<feature type="chain" id="PRO_5018218926" evidence="2">
    <location>
        <begin position="27"/>
        <end position="325"/>
    </location>
</feature>
<dbReference type="OrthoDB" id="9780943at2"/>
<dbReference type="SUPFAM" id="SSF53850">
    <property type="entry name" value="Periplasmic binding protein-like II"/>
    <property type="match status" value="1"/>
</dbReference>
<keyword evidence="2" id="KW-0732">Signal</keyword>
<accession>A0A3P4B0E5</accession>
<dbReference type="EMBL" id="UWPJ01000016">
    <property type="protein sequence ID" value="VCU69764.1"/>
    <property type="molecule type" value="Genomic_DNA"/>
</dbReference>
<dbReference type="InterPro" id="IPR042100">
    <property type="entry name" value="Bug_dom1"/>
</dbReference>
<dbReference type="PIRSF" id="PIRSF017082">
    <property type="entry name" value="YflP"/>
    <property type="match status" value="1"/>
</dbReference>
<gene>
    <name evidence="3" type="ORF">PIGHUM_01829</name>
</gene>
<evidence type="ECO:0000313" key="4">
    <source>
        <dbReference type="Proteomes" id="UP000277294"/>
    </source>
</evidence>
<comment type="similarity">
    <text evidence="1">Belongs to the UPF0065 (bug) family.</text>
</comment>
<reference evidence="3 4" key="1">
    <citation type="submission" date="2018-10" db="EMBL/GenBank/DDBJ databases">
        <authorList>
            <person name="Criscuolo A."/>
        </authorList>
    </citation>
    <scope>NUCLEOTIDE SEQUENCE [LARGE SCALE GENOMIC DNA]</scope>
    <source>
        <strain evidence="3">DnA1</strain>
    </source>
</reference>
<dbReference type="Proteomes" id="UP000277294">
    <property type="component" value="Unassembled WGS sequence"/>
</dbReference>
<name>A0A3P4B0E5_9BURK</name>
<evidence type="ECO:0000313" key="3">
    <source>
        <dbReference type="EMBL" id="VCU69764.1"/>
    </source>
</evidence>
<dbReference type="RefSeq" id="WP_124079287.1">
    <property type="nucleotide sequence ID" value="NZ_UWPJ01000016.1"/>
</dbReference>
<keyword evidence="3" id="KW-0675">Receptor</keyword>